<dbReference type="Proteomes" id="UP000324222">
    <property type="component" value="Unassembled WGS sequence"/>
</dbReference>
<sequence>MLLFRVLSPTGGRRRAPSSIADEFLFIGGHLPPAALPDSSPVLWSENLRQVHAGIVMEQTAERSDGSSGCGTRWRTFTLPHPSKTRLCHPPHLSAKAGASYLLRLTALCVRECARQHSAGRATAAWQ</sequence>
<name>A0A5B7J6H6_PORTR</name>
<protein>
    <submittedName>
        <fullName evidence="1">Uncharacterized protein</fullName>
    </submittedName>
</protein>
<gene>
    <name evidence="1" type="ORF">E2C01_088546</name>
</gene>
<dbReference type="EMBL" id="VSRR010094822">
    <property type="protein sequence ID" value="MPC93421.1"/>
    <property type="molecule type" value="Genomic_DNA"/>
</dbReference>
<comment type="caution">
    <text evidence="1">The sequence shown here is derived from an EMBL/GenBank/DDBJ whole genome shotgun (WGS) entry which is preliminary data.</text>
</comment>
<evidence type="ECO:0000313" key="2">
    <source>
        <dbReference type="Proteomes" id="UP000324222"/>
    </source>
</evidence>
<organism evidence="1 2">
    <name type="scientific">Portunus trituberculatus</name>
    <name type="common">Swimming crab</name>
    <name type="synonym">Neptunus trituberculatus</name>
    <dbReference type="NCBI Taxonomy" id="210409"/>
    <lineage>
        <taxon>Eukaryota</taxon>
        <taxon>Metazoa</taxon>
        <taxon>Ecdysozoa</taxon>
        <taxon>Arthropoda</taxon>
        <taxon>Crustacea</taxon>
        <taxon>Multicrustacea</taxon>
        <taxon>Malacostraca</taxon>
        <taxon>Eumalacostraca</taxon>
        <taxon>Eucarida</taxon>
        <taxon>Decapoda</taxon>
        <taxon>Pleocyemata</taxon>
        <taxon>Brachyura</taxon>
        <taxon>Eubrachyura</taxon>
        <taxon>Portunoidea</taxon>
        <taxon>Portunidae</taxon>
        <taxon>Portuninae</taxon>
        <taxon>Portunus</taxon>
    </lineage>
</organism>
<evidence type="ECO:0000313" key="1">
    <source>
        <dbReference type="EMBL" id="MPC93421.1"/>
    </source>
</evidence>
<dbReference type="AlphaFoldDB" id="A0A5B7J6H6"/>
<proteinExistence type="predicted"/>
<reference evidence="1 2" key="1">
    <citation type="submission" date="2019-05" db="EMBL/GenBank/DDBJ databases">
        <title>Another draft genome of Portunus trituberculatus and its Hox gene families provides insights of decapod evolution.</title>
        <authorList>
            <person name="Jeong J.-H."/>
            <person name="Song I."/>
            <person name="Kim S."/>
            <person name="Choi T."/>
            <person name="Kim D."/>
            <person name="Ryu S."/>
            <person name="Kim W."/>
        </authorList>
    </citation>
    <scope>NUCLEOTIDE SEQUENCE [LARGE SCALE GENOMIC DNA]</scope>
    <source>
        <tissue evidence="1">Muscle</tissue>
    </source>
</reference>
<accession>A0A5B7J6H6</accession>
<keyword evidence="2" id="KW-1185">Reference proteome</keyword>